<dbReference type="InterPro" id="IPR001647">
    <property type="entry name" value="HTH_TetR"/>
</dbReference>
<keyword evidence="3" id="KW-0804">Transcription</keyword>
<evidence type="ECO:0000256" key="2">
    <source>
        <dbReference type="ARBA" id="ARBA00023125"/>
    </source>
</evidence>
<evidence type="ECO:0000256" key="4">
    <source>
        <dbReference type="PROSITE-ProRule" id="PRU00335"/>
    </source>
</evidence>
<evidence type="ECO:0000313" key="6">
    <source>
        <dbReference type="EMBL" id="SDD71599.1"/>
    </source>
</evidence>
<feature type="DNA-binding region" description="H-T-H motif" evidence="4">
    <location>
        <begin position="41"/>
        <end position="60"/>
    </location>
</feature>
<organism evidence="6 7">
    <name type="scientific">Rhodococcus tukisamuensis</name>
    <dbReference type="NCBI Taxonomy" id="168276"/>
    <lineage>
        <taxon>Bacteria</taxon>
        <taxon>Bacillati</taxon>
        <taxon>Actinomycetota</taxon>
        <taxon>Actinomycetes</taxon>
        <taxon>Mycobacteriales</taxon>
        <taxon>Nocardiaceae</taxon>
        <taxon>Rhodococcus</taxon>
    </lineage>
</organism>
<keyword evidence="2 4" id="KW-0238">DNA-binding</keyword>
<dbReference type="Proteomes" id="UP000199417">
    <property type="component" value="Unassembled WGS sequence"/>
</dbReference>
<dbReference type="InterPro" id="IPR050109">
    <property type="entry name" value="HTH-type_TetR-like_transc_reg"/>
</dbReference>
<protein>
    <submittedName>
        <fullName evidence="6">Regulatory protein, tetR family</fullName>
    </submittedName>
</protein>
<dbReference type="GO" id="GO:0000976">
    <property type="term" value="F:transcription cis-regulatory region binding"/>
    <property type="evidence" value="ECO:0007669"/>
    <property type="project" value="TreeGrafter"/>
</dbReference>
<sequence length="185" mass="19425">MDESHRRQDWLGTDPRRAAAIARIRGAAAELFLERGLDQVSAEDVAARAGCSRATLYRYVGGKSALVGGVVAAAAETVAERVAAAVAPLTGSRRIVEAILVSVAAVRADPALAAWFAHSGPGRGDDYLASSPDLGRIATALTGIAPDDDAAQWIVRVVMSLLALPAADPAVERRIVERFVEPAFR</sequence>
<keyword evidence="7" id="KW-1185">Reference proteome</keyword>
<dbReference type="Gene3D" id="1.10.357.10">
    <property type="entry name" value="Tetracycline Repressor, domain 2"/>
    <property type="match status" value="1"/>
</dbReference>
<dbReference type="SUPFAM" id="SSF46689">
    <property type="entry name" value="Homeodomain-like"/>
    <property type="match status" value="1"/>
</dbReference>
<evidence type="ECO:0000313" key="7">
    <source>
        <dbReference type="Proteomes" id="UP000199417"/>
    </source>
</evidence>
<dbReference type="RefSeq" id="WP_072845826.1">
    <property type="nucleotide sequence ID" value="NZ_FNAB01000006.1"/>
</dbReference>
<dbReference type="PROSITE" id="PS50977">
    <property type="entry name" value="HTH_TETR_2"/>
    <property type="match status" value="1"/>
</dbReference>
<dbReference type="PRINTS" id="PR00455">
    <property type="entry name" value="HTHTETR"/>
</dbReference>
<keyword evidence="1" id="KW-0805">Transcription regulation</keyword>
<dbReference type="STRING" id="168276.SAMN05444580_10647"/>
<dbReference type="EMBL" id="FNAB01000006">
    <property type="protein sequence ID" value="SDD71599.1"/>
    <property type="molecule type" value="Genomic_DNA"/>
</dbReference>
<proteinExistence type="predicted"/>
<dbReference type="PANTHER" id="PTHR30055">
    <property type="entry name" value="HTH-TYPE TRANSCRIPTIONAL REGULATOR RUTR"/>
    <property type="match status" value="1"/>
</dbReference>
<evidence type="ECO:0000259" key="5">
    <source>
        <dbReference type="PROSITE" id="PS50977"/>
    </source>
</evidence>
<name>A0A1G6X0K3_9NOCA</name>
<dbReference type="GO" id="GO:0003700">
    <property type="term" value="F:DNA-binding transcription factor activity"/>
    <property type="evidence" value="ECO:0007669"/>
    <property type="project" value="TreeGrafter"/>
</dbReference>
<dbReference type="InterPro" id="IPR001387">
    <property type="entry name" value="Cro/C1-type_HTH"/>
</dbReference>
<dbReference type="PANTHER" id="PTHR30055:SF234">
    <property type="entry name" value="HTH-TYPE TRANSCRIPTIONAL REGULATOR BETI"/>
    <property type="match status" value="1"/>
</dbReference>
<feature type="domain" description="HTH tetR-type" evidence="5">
    <location>
        <begin position="18"/>
        <end position="78"/>
    </location>
</feature>
<dbReference type="AlphaFoldDB" id="A0A1G6X0K3"/>
<dbReference type="CDD" id="cd00093">
    <property type="entry name" value="HTH_XRE"/>
    <property type="match status" value="1"/>
</dbReference>
<dbReference type="InterPro" id="IPR009057">
    <property type="entry name" value="Homeodomain-like_sf"/>
</dbReference>
<dbReference type="Pfam" id="PF00440">
    <property type="entry name" value="TetR_N"/>
    <property type="match status" value="1"/>
</dbReference>
<reference evidence="6 7" key="1">
    <citation type="submission" date="2016-10" db="EMBL/GenBank/DDBJ databases">
        <authorList>
            <person name="de Groot N.N."/>
        </authorList>
    </citation>
    <scope>NUCLEOTIDE SEQUENCE [LARGE SCALE GENOMIC DNA]</scope>
    <source>
        <strain evidence="6 7">JCM 11308</strain>
    </source>
</reference>
<accession>A0A1G6X0K3</accession>
<gene>
    <name evidence="6" type="ORF">SAMN05444580_10647</name>
</gene>
<evidence type="ECO:0000256" key="3">
    <source>
        <dbReference type="ARBA" id="ARBA00023163"/>
    </source>
</evidence>
<evidence type="ECO:0000256" key="1">
    <source>
        <dbReference type="ARBA" id="ARBA00023015"/>
    </source>
</evidence>